<protein>
    <submittedName>
        <fullName evidence="1">Uncharacterized protein</fullName>
    </submittedName>
</protein>
<evidence type="ECO:0000313" key="2">
    <source>
        <dbReference type="Proteomes" id="UP000007813"/>
    </source>
</evidence>
<sequence>MEDIAREREYQQYDEVRGLERNTTSITRLSKAYERRLENQSRELIGFEKRKRT</sequence>
<reference evidence="1 2" key="1">
    <citation type="journal article" date="2012" name="J. Bacteriol.">
        <title>Draft Genome Sequence of the Extremely Halophilic Archaeon Halogranum salarium B-1T.</title>
        <authorList>
            <person name="Kim K.K."/>
            <person name="Lee K.C."/>
            <person name="Lee J.S."/>
        </authorList>
    </citation>
    <scope>NUCLEOTIDE SEQUENCE [LARGE SCALE GENOMIC DNA]</scope>
    <source>
        <strain evidence="1 2">B-1</strain>
    </source>
</reference>
<accession>J3JDN3</accession>
<dbReference type="Proteomes" id="UP000007813">
    <property type="component" value="Unassembled WGS sequence"/>
</dbReference>
<comment type="caution">
    <text evidence="1">The sequence shown here is derived from an EMBL/GenBank/DDBJ whole genome shotgun (WGS) entry which is preliminary data.</text>
</comment>
<gene>
    <name evidence="1" type="ORF">HSB1_40000</name>
</gene>
<dbReference type="AlphaFoldDB" id="J3JDN3"/>
<name>J3JDN3_9EURY</name>
<dbReference type="EMBL" id="ALJD01000012">
    <property type="protein sequence ID" value="EJN57639.1"/>
    <property type="molecule type" value="Genomic_DNA"/>
</dbReference>
<evidence type="ECO:0000313" key="1">
    <source>
        <dbReference type="EMBL" id="EJN57639.1"/>
    </source>
</evidence>
<dbReference type="RefSeq" id="WP_009377381.1">
    <property type="nucleotide sequence ID" value="NZ_ALJD01000012.1"/>
</dbReference>
<proteinExistence type="predicted"/>
<organism evidence="1 2">
    <name type="scientific">Halogranum salarium B-1</name>
    <dbReference type="NCBI Taxonomy" id="1210908"/>
    <lineage>
        <taxon>Archaea</taxon>
        <taxon>Methanobacteriati</taxon>
        <taxon>Methanobacteriota</taxon>
        <taxon>Stenosarchaea group</taxon>
        <taxon>Halobacteria</taxon>
        <taxon>Halobacteriales</taxon>
        <taxon>Haloferacaceae</taxon>
    </lineage>
</organism>